<name>A0A2D3UQ99_9PEZI</name>
<dbReference type="PROSITE" id="PS01009">
    <property type="entry name" value="CRISP_1"/>
    <property type="match status" value="1"/>
</dbReference>
<dbReference type="InterPro" id="IPR001283">
    <property type="entry name" value="CRISP-related"/>
</dbReference>
<reference evidence="2 3" key="1">
    <citation type="submission" date="2016-03" db="EMBL/GenBank/DDBJ databases">
        <authorList>
            <person name="Ploux O."/>
        </authorList>
    </citation>
    <scope>NUCLEOTIDE SEQUENCE [LARGE SCALE GENOMIC DNA]</scope>
    <source>
        <strain evidence="2 3">URUG2</strain>
    </source>
</reference>
<dbReference type="InterPro" id="IPR035940">
    <property type="entry name" value="CAP_sf"/>
</dbReference>
<accession>A0A2D3UQ99</accession>
<dbReference type="EMBL" id="FJUY01000001">
    <property type="protein sequence ID" value="CZT14290.1"/>
    <property type="molecule type" value="Genomic_DNA"/>
</dbReference>
<dbReference type="CDD" id="cd05380">
    <property type="entry name" value="CAP_euk"/>
    <property type="match status" value="1"/>
</dbReference>
<organism evidence="2 3">
    <name type="scientific">Ramularia collo-cygni</name>
    <dbReference type="NCBI Taxonomy" id="112498"/>
    <lineage>
        <taxon>Eukaryota</taxon>
        <taxon>Fungi</taxon>
        <taxon>Dikarya</taxon>
        <taxon>Ascomycota</taxon>
        <taxon>Pezizomycotina</taxon>
        <taxon>Dothideomycetes</taxon>
        <taxon>Dothideomycetidae</taxon>
        <taxon>Mycosphaerellales</taxon>
        <taxon>Mycosphaerellaceae</taxon>
        <taxon>Ramularia</taxon>
    </lineage>
</organism>
<dbReference type="OrthoDB" id="337038at2759"/>
<sequence>MHFCPQHVCDKRYLPCAYKADTLTRTVDGGGYGQNIAAGIEAANISYIISDLFYNSEAPAFKDLYGQAQPSYANFGAWGHFSQIIWKGTTRIGCATTSCINGLKGVGANVPKHFTVCNYKSPGNYGGQYAQNISRPLGKPTAHWDAWMST</sequence>
<dbReference type="PANTHER" id="PTHR10334">
    <property type="entry name" value="CYSTEINE-RICH SECRETORY PROTEIN-RELATED"/>
    <property type="match status" value="1"/>
</dbReference>
<dbReference type="AlphaFoldDB" id="A0A2D3UQ99"/>
<dbReference type="Proteomes" id="UP000225277">
    <property type="component" value="Unassembled WGS sequence"/>
</dbReference>
<evidence type="ECO:0000313" key="2">
    <source>
        <dbReference type="EMBL" id="CZT14290.1"/>
    </source>
</evidence>
<dbReference type="InterPro" id="IPR018244">
    <property type="entry name" value="Allrgn_V5/Tpx1_CS"/>
</dbReference>
<dbReference type="InterPro" id="IPR014044">
    <property type="entry name" value="CAP_dom"/>
</dbReference>
<dbReference type="SMART" id="SM00198">
    <property type="entry name" value="SCP"/>
    <property type="match status" value="1"/>
</dbReference>
<evidence type="ECO:0000259" key="1">
    <source>
        <dbReference type="SMART" id="SM00198"/>
    </source>
</evidence>
<dbReference type="RefSeq" id="XP_023621187.1">
    <property type="nucleotide sequence ID" value="XM_023765419.1"/>
</dbReference>
<feature type="domain" description="SCP" evidence="1">
    <location>
        <begin position="5"/>
        <end position="127"/>
    </location>
</feature>
<proteinExistence type="predicted"/>
<evidence type="ECO:0000313" key="3">
    <source>
        <dbReference type="Proteomes" id="UP000225277"/>
    </source>
</evidence>
<protein>
    <recommendedName>
        <fullName evidence="1">SCP domain-containing protein</fullName>
    </recommendedName>
</protein>
<keyword evidence="3" id="KW-1185">Reference proteome</keyword>
<dbReference type="STRING" id="112498.A0A2D3UQ99"/>
<gene>
    <name evidence="2" type="ORF">RCC_00266</name>
</gene>
<dbReference type="Gene3D" id="3.40.33.10">
    <property type="entry name" value="CAP"/>
    <property type="match status" value="1"/>
</dbReference>
<dbReference type="GeneID" id="35595664"/>
<dbReference type="GO" id="GO:0005576">
    <property type="term" value="C:extracellular region"/>
    <property type="evidence" value="ECO:0007669"/>
    <property type="project" value="InterPro"/>
</dbReference>
<dbReference type="SUPFAM" id="SSF55797">
    <property type="entry name" value="PR-1-like"/>
    <property type="match status" value="1"/>
</dbReference>
<dbReference type="Pfam" id="PF00188">
    <property type="entry name" value="CAP"/>
    <property type="match status" value="1"/>
</dbReference>
<dbReference type="PRINTS" id="PR00837">
    <property type="entry name" value="V5TPXLIKE"/>
</dbReference>